<dbReference type="AlphaFoldDB" id="A0A9Q1KIF6"/>
<protein>
    <submittedName>
        <fullName evidence="2">Uncharacterized protein</fullName>
    </submittedName>
</protein>
<accession>A0A9Q1KIF6</accession>
<dbReference type="EMBL" id="JAKOGI010000106">
    <property type="protein sequence ID" value="KAJ8444109.1"/>
    <property type="molecule type" value="Genomic_DNA"/>
</dbReference>
<name>A0A9Q1KIF6_9CARY</name>
<evidence type="ECO:0000256" key="1">
    <source>
        <dbReference type="SAM" id="MobiDB-lite"/>
    </source>
</evidence>
<comment type="caution">
    <text evidence="2">The sequence shown here is derived from an EMBL/GenBank/DDBJ whole genome shotgun (WGS) entry which is preliminary data.</text>
</comment>
<sequence length="273" mass="31092">MAIDIFQRIEHEILFTLGGNGYSISIKEVGSAVRVPHKLQAILHHSNMEDKDSNGDIPGFKDVEDDVSNKQDEEVKDTPTNSNSRGFKKPMNNIGSNIHSMPRTNTVVFSQNGYSQEVFKLSQHLNRLGNDEVNKQSTSNEKHRLGFGNSVNIQSNDWEQRDPPKCLETKGIQMEEGEFRIPRNEKDVPPGFEPRPTTHICSQLQLRTKKATKPKSQKDPLERRGATTLTTGMRELPDLLLDLQLVDIDIDYKFTWIRKNAASRIDRIVFCFC</sequence>
<evidence type="ECO:0000313" key="3">
    <source>
        <dbReference type="Proteomes" id="UP001153076"/>
    </source>
</evidence>
<gene>
    <name evidence="2" type="ORF">Cgig2_005790</name>
</gene>
<evidence type="ECO:0000313" key="2">
    <source>
        <dbReference type="EMBL" id="KAJ8444109.1"/>
    </source>
</evidence>
<proteinExistence type="predicted"/>
<feature type="compositionally biased region" description="Basic and acidic residues" evidence="1">
    <location>
        <begin position="46"/>
        <end position="77"/>
    </location>
</feature>
<organism evidence="2 3">
    <name type="scientific">Carnegiea gigantea</name>
    <dbReference type="NCBI Taxonomy" id="171969"/>
    <lineage>
        <taxon>Eukaryota</taxon>
        <taxon>Viridiplantae</taxon>
        <taxon>Streptophyta</taxon>
        <taxon>Embryophyta</taxon>
        <taxon>Tracheophyta</taxon>
        <taxon>Spermatophyta</taxon>
        <taxon>Magnoliopsida</taxon>
        <taxon>eudicotyledons</taxon>
        <taxon>Gunneridae</taxon>
        <taxon>Pentapetalae</taxon>
        <taxon>Caryophyllales</taxon>
        <taxon>Cactineae</taxon>
        <taxon>Cactaceae</taxon>
        <taxon>Cactoideae</taxon>
        <taxon>Echinocereeae</taxon>
        <taxon>Carnegiea</taxon>
    </lineage>
</organism>
<keyword evidence="3" id="KW-1185">Reference proteome</keyword>
<dbReference type="Proteomes" id="UP001153076">
    <property type="component" value="Unassembled WGS sequence"/>
</dbReference>
<reference evidence="2" key="1">
    <citation type="submission" date="2022-04" db="EMBL/GenBank/DDBJ databases">
        <title>Carnegiea gigantea Genome sequencing and assembly v2.</title>
        <authorList>
            <person name="Copetti D."/>
            <person name="Sanderson M.J."/>
            <person name="Burquez A."/>
            <person name="Wojciechowski M.F."/>
        </authorList>
    </citation>
    <scope>NUCLEOTIDE SEQUENCE</scope>
    <source>
        <strain evidence="2">SGP5-SGP5p</strain>
        <tissue evidence="2">Aerial part</tissue>
    </source>
</reference>
<feature type="region of interest" description="Disordered" evidence="1">
    <location>
        <begin position="46"/>
        <end position="99"/>
    </location>
</feature>